<reference evidence="3" key="1">
    <citation type="journal article" date="2023" name="Mol. Phylogenet. Evol.">
        <title>Genome-scale phylogeny and comparative genomics of the fungal order Sordariales.</title>
        <authorList>
            <person name="Hensen N."/>
            <person name="Bonometti L."/>
            <person name="Westerberg I."/>
            <person name="Brannstrom I.O."/>
            <person name="Guillou S."/>
            <person name="Cros-Aarteil S."/>
            <person name="Calhoun S."/>
            <person name="Haridas S."/>
            <person name="Kuo A."/>
            <person name="Mondo S."/>
            <person name="Pangilinan J."/>
            <person name="Riley R."/>
            <person name="LaButti K."/>
            <person name="Andreopoulos B."/>
            <person name="Lipzen A."/>
            <person name="Chen C."/>
            <person name="Yan M."/>
            <person name="Daum C."/>
            <person name="Ng V."/>
            <person name="Clum A."/>
            <person name="Steindorff A."/>
            <person name="Ohm R.A."/>
            <person name="Martin F."/>
            <person name="Silar P."/>
            <person name="Natvig D.O."/>
            <person name="Lalanne C."/>
            <person name="Gautier V."/>
            <person name="Ament-Velasquez S.L."/>
            <person name="Kruys A."/>
            <person name="Hutchinson M.I."/>
            <person name="Powell A.J."/>
            <person name="Barry K."/>
            <person name="Miller A.N."/>
            <person name="Grigoriev I.V."/>
            <person name="Debuchy R."/>
            <person name="Gladieux P."/>
            <person name="Hiltunen Thoren M."/>
            <person name="Johannesson H."/>
        </authorList>
    </citation>
    <scope>NUCLEOTIDE SEQUENCE</scope>
    <source>
        <strain evidence="3">CBS 532.94</strain>
    </source>
</reference>
<evidence type="ECO:0000313" key="3">
    <source>
        <dbReference type="EMBL" id="KAK4233293.1"/>
    </source>
</evidence>
<dbReference type="EMBL" id="MU860596">
    <property type="protein sequence ID" value="KAK4233293.1"/>
    <property type="molecule type" value="Genomic_DNA"/>
</dbReference>
<protein>
    <submittedName>
        <fullName evidence="3">Uncharacterized protein</fullName>
    </submittedName>
</protein>
<evidence type="ECO:0000256" key="2">
    <source>
        <dbReference type="SAM" id="SignalP"/>
    </source>
</evidence>
<feature type="chain" id="PRO_5043047768" evidence="2">
    <location>
        <begin position="20"/>
        <end position="316"/>
    </location>
</feature>
<evidence type="ECO:0000313" key="4">
    <source>
        <dbReference type="Proteomes" id="UP001303760"/>
    </source>
</evidence>
<gene>
    <name evidence="3" type="ORF">C8A03DRAFT_39007</name>
</gene>
<comment type="caution">
    <text evidence="3">The sequence shown here is derived from an EMBL/GenBank/DDBJ whole genome shotgun (WGS) entry which is preliminary data.</text>
</comment>
<keyword evidence="4" id="KW-1185">Reference proteome</keyword>
<proteinExistence type="predicted"/>
<accession>A0AAN7C0X0</accession>
<feature type="region of interest" description="Disordered" evidence="1">
    <location>
        <begin position="43"/>
        <end position="316"/>
    </location>
</feature>
<organism evidence="3 4">
    <name type="scientific">Achaetomium macrosporum</name>
    <dbReference type="NCBI Taxonomy" id="79813"/>
    <lineage>
        <taxon>Eukaryota</taxon>
        <taxon>Fungi</taxon>
        <taxon>Dikarya</taxon>
        <taxon>Ascomycota</taxon>
        <taxon>Pezizomycotina</taxon>
        <taxon>Sordariomycetes</taxon>
        <taxon>Sordariomycetidae</taxon>
        <taxon>Sordariales</taxon>
        <taxon>Chaetomiaceae</taxon>
        <taxon>Achaetomium</taxon>
    </lineage>
</organism>
<evidence type="ECO:0000256" key="1">
    <source>
        <dbReference type="SAM" id="MobiDB-lite"/>
    </source>
</evidence>
<keyword evidence="2" id="KW-0732">Signal</keyword>
<feature type="compositionally biased region" description="Low complexity" evidence="1">
    <location>
        <begin position="207"/>
        <end position="218"/>
    </location>
</feature>
<dbReference type="AlphaFoldDB" id="A0AAN7C0X0"/>
<dbReference type="Proteomes" id="UP001303760">
    <property type="component" value="Unassembled WGS sequence"/>
</dbReference>
<feature type="signal peptide" evidence="2">
    <location>
        <begin position="1"/>
        <end position="19"/>
    </location>
</feature>
<sequence length="316" mass="34650">MQLTLTLITAVLATHTASAFPTGGSNGDGKAAFNQPLQREMLNDVQSSSGASREESWTSEQQVDPKLADSASQTEMIIRVIKTPTPHPDPWDAVQKPAPQPSPWDQNNKLPSIQQKSHIPTHPKDGGRQFVNSVGGRSELEAKQGMSNGAENADMVGRHLPASDISSAASRMGNARQTEGSTATPSSEKYKPGFTGKVRELFRSLVHGEQQQHAAQEQEVQDRVRMAPRNHEKDHKEDQQQASSELSVGIRQMSPSSKNKIMTSLPQDASNQNQKNQEMPFSLNPRTEQVREGQQMQKSQPELMGCLRAAMGDINK</sequence>
<feature type="compositionally biased region" description="Polar residues" evidence="1">
    <location>
        <begin position="164"/>
        <end position="187"/>
    </location>
</feature>
<reference evidence="3" key="2">
    <citation type="submission" date="2023-05" db="EMBL/GenBank/DDBJ databases">
        <authorList>
            <consortium name="Lawrence Berkeley National Laboratory"/>
            <person name="Steindorff A."/>
            <person name="Hensen N."/>
            <person name="Bonometti L."/>
            <person name="Westerberg I."/>
            <person name="Brannstrom I.O."/>
            <person name="Guillou S."/>
            <person name="Cros-Aarteil S."/>
            <person name="Calhoun S."/>
            <person name="Haridas S."/>
            <person name="Kuo A."/>
            <person name="Mondo S."/>
            <person name="Pangilinan J."/>
            <person name="Riley R."/>
            <person name="Labutti K."/>
            <person name="Andreopoulos B."/>
            <person name="Lipzen A."/>
            <person name="Chen C."/>
            <person name="Yanf M."/>
            <person name="Daum C."/>
            <person name="Ng V."/>
            <person name="Clum A."/>
            <person name="Ohm R."/>
            <person name="Martin F."/>
            <person name="Silar P."/>
            <person name="Natvig D."/>
            <person name="Lalanne C."/>
            <person name="Gautier V."/>
            <person name="Ament-Velasquez S.L."/>
            <person name="Kruys A."/>
            <person name="Hutchinson M.I."/>
            <person name="Powell A.J."/>
            <person name="Barry K."/>
            <person name="Miller A.N."/>
            <person name="Grigoriev I.V."/>
            <person name="Debuchy R."/>
            <person name="Gladieux P."/>
            <person name="Thoren M.H."/>
            <person name="Johannesson H."/>
        </authorList>
    </citation>
    <scope>NUCLEOTIDE SEQUENCE</scope>
    <source>
        <strain evidence="3">CBS 532.94</strain>
    </source>
</reference>
<feature type="compositionally biased region" description="Polar residues" evidence="1">
    <location>
        <begin position="103"/>
        <end position="118"/>
    </location>
</feature>
<feature type="compositionally biased region" description="Polar residues" evidence="1">
    <location>
        <begin position="253"/>
        <end position="300"/>
    </location>
</feature>
<name>A0AAN7C0X0_9PEZI</name>
<feature type="compositionally biased region" description="Basic and acidic residues" evidence="1">
    <location>
        <begin position="220"/>
        <end position="239"/>
    </location>
</feature>